<accession>A0AAD2A6M8</accession>
<keyword evidence="3" id="KW-1185">Reference proteome</keyword>
<protein>
    <submittedName>
        <fullName evidence="2">Uncharacterized protein</fullName>
    </submittedName>
</protein>
<evidence type="ECO:0000313" key="2">
    <source>
        <dbReference type="EMBL" id="CAI9779527.1"/>
    </source>
</evidence>
<dbReference type="AlphaFoldDB" id="A0AAD2A6M8"/>
<dbReference type="EMBL" id="OU503052">
    <property type="protein sequence ID" value="CAI9779527.1"/>
    <property type="molecule type" value="Genomic_DNA"/>
</dbReference>
<feature type="region of interest" description="Disordered" evidence="1">
    <location>
        <begin position="127"/>
        <end position="146"/>
    </location>
</feature>
<evidence type="ECO:0000256" key="1">
    <source>
        <dbReference type="SAM" id="MobiDB-lite"/>
    </source>
</evidence>
<feature type="compositionally biased region" description="Basic and acidic residues" evidence="1">
    <location>
        <begin position="135"/>
        <end position="146"/>
    </location>
</feature>
<proteinExistence type="predicted"/>
<reference evidence="2" key="1">
    <citation type="submission" date="2023-05" db="EMBL/GenBank/DDBJ databases">
        <authorList>
            <person name="Huff M."/>
        </authorList>
    </citation>
    <scope>NUCLEOTIDE SEQUENCE</scope>
</reference>
<dbReference type="PANTHER" id="PTHR31170">
    <property type="entry name" value="BNAC04G53230D PROTEIN"/>
    <property type="match status" value="1"/>
</dbReference>
<name>A0AAD2A6M8_9LAMI</name>
<organism evidence="2 3">
    <name type="scientific">Fraxinus pennsylvanica</name>
    <dbReference type="NCBI Taxonomy" id="56036"/>
    <lineage>
        <taxon>Eukaryota</taxon>
        <taxon>Viridiplantae</taxon>
        <taxon>Streptophyta</taxon>
        <taxon>Embryophyta</taxon>
        <taxon>Tracheophyta</taxon>
        <taxon>Spermatophyta</taxon>
        <taxon>Magnoliopsida</taxon>
        <taxon>eudicotyledons</taxon>
        <taxon>Gunneridae</taxon>
        <taxon>Pentapetalae</taxon>
        <taxon>asterids</taxon>
        <taxon>lamiids</taxon>
        <taxon>Lamiales</taxon>
        <taxon>Oleaceae</taxon>
        <taxon>Oleeae</taxon>
        <taxon>Fraxinus</taxon>
    </lineage>
</organism>
<sequence>MHESQNKNTFVQWESYCSVTELKSAGIHFKPSQTGNFTDVEFKSHLIYGPYHHGNPELESLEKLKIIYAQQFVRACSDHISVKQLYEQVAKVADSVRECYKEGFIGMMLLDGCFVIQFICILTNTESNSSDNTETEPKEGDLILET</sequence>
<dbReference type="Pfam" id="PF03140">
    <property type="entry name" value="DUF247"/>
    <property type="match status" value="1"/>
</dbReference>
<evidence type="ECO:0000313" key="3">
    <source>
        <dbReference type="Proteomes" id="UP000834106"/>
    </source>
</evidence>
<dbReference type="Proteomes" id="UP000834106">
    <property type="component" value="Chromosome 17"/>
</dbReference>
<gene>
    <name evidence="2" type="ORF">FPE_LOCUS26957</name>
</gene>
<dbReference type="InterPro" id="IPR004158">
    <property type="entry name" value="DUF247_pln"/>
</dbReference>